<dbReference type="Proteomes" id="UP000799441">
    <property type="component" value="Unassembled WGS sequence"/>
</dbReference>
<dbReference type="SUPFAM" id="SSF54506">
    <property type="entry name" value="Diaminopimelate epimerase-like"/>
    <property type="match status" value="2"/>
</dbReference>
<evidence type="ECO:0000256" key="3">
    <source>
        <dbReference type="SAM" id="MobiDB-lite"/>
    </source>
</evidence>
<evidence type="ECO:0000313" key="5">
    <source>
        <dbReference type="Proteomes" id="UP000799441"/>
    </source>
</evidence>
<gene>
    <name evidence="4" type="ORF">K431DRAFT_282191</name>
</gene>
<dbReference type="GO" id="GO:0016853">
    <property type="term" value="F:isomerase activity"/>
    <property type="evidence" value="ECO:0007669"/>
    <property type="project" value="UniProtKB-KW"/>
</dbReference>
<name>A0A9P4URW0_9PEZI</name>
<sequence>MSPPKWFGRGWTLPHGSQLCRRDCIPRPVKAAGLNLLQRPVATRTTPPPQPTRSSRTPLSFPATFVRGGTSNGLVITRSCLPPATTAQDEVAQWQPILSSAMGSPDPTGRQLDGLGSGISSTSKVCVIEPSSRPDVDVEYTFVQVGIRDGRLDAAGNCGNMSSAVGPVALEEGLVPPGCVVEGGEGTGLVAKVRMLNRNTAKLIEATFDVEVGEGSGRARYQPAGAYAIDGVPGTGSRIMLSFLDPAGSKTGRALPTGNGVDELRLPDGSSVQASLVDVANPGVFVLAKDVGLRGEERPETIEAESALMERLEEIRRAGATAMELNPDVQSIPKIVMLSPPSERLREQGVNIVCRALSMQQAHKAAPLTLALNLGAACRMPGTLPAMAAVDAEGKESVVIAHASGKLEVGSVMQDGQIKRALLHRTARVMMKGEVSYSLKS</sequence>
<dbReference type="OrthoDB" id="10267539at2759"/>
<evidence type="ECO:0000313" key="4">
    <source>
        <dbReference type="EMBL" id="KAF2724349.1"/>
    </source>
</evidence>
<comment type="similarity">
    <text evidence="1">Belongs to the PrpF family.</text>
</comment>
<dbReference type="InterPro" id="IPR007400">
    <property type="entry name" value="PrpF-like"/>
</dbReference>
<accession>A0A9P4URW0</accession>
<evidence type="ECO:0000256" key="2">
    <source>
        <dbReference type="ARBA" id="ARBA00023235"/>
    </source>
</evidence>
<keyword evidence="5" id="KW-1185">Reference proteome</keyword>
<keyword evidence="2" id="KW-0413">Isomerase</keyword>
<proteinExistence type="inferred from homology"/>
<dbReference type="EMBL" id="MU003772">
    <property type="protein sequence ID" value="KAF2724349.1"/>
    <property type="molecule type" value="Genomic_DNA"/>
</dbReference>
<protein>
    <submittedName>
        <fullName evidence="4">DUF453-domain-containing protein</fullName>
    </submittedName>
</protein>
<dbReference type="AlphaFoldDB" id="A0A9P4URW0"/>
<dbReference type="PANTHER" id="PTHR43709:SF2">
    <property type="entry name" value="DUF453 DOMAIN PROTEIN (AFU_ORTHOLOGUE AFUA_6G00360)"/>
    <property type="match status" value="1"/>
</dbReference>
<comment type="caution">
    <text evidence="4">The sequence shown here is derived from an EMBL/GenBank/DDBJ whole genome shotgun (WGS) entry which is preliminary data.</text>
</comment>
<evidence type="ECO:0000256" key="1">
    <source>
        <dbReference type="ARBA" id="ARBA00007673"/>
    </source>
</evidence>
<reference evidence="4" key="1">
    <citation type="journal article" date="2020" name="Stud. Mycol.">
        <title>101 Dothideomycetes genomes: a test case for predicting lifestyles and emergence of pathogens.</title>
        <authorList>
            <person name="Haridas S."/>
            <person name="Albert R."/>
            <person name="Binder M."/>
            <person name="Bloem J."/>
            <person name="Labutti K."/>
            <person name="Salamov A."/>
            <person name="Andreopoulos B."/>
            <person name="Baker S."/>
            <person name="Barry K."/>
            <person name="Bills G."/>
            <person name="Bluhm B."/>
            <person name="Cannon C."/>
            <person name="Castanera R."/>
            <person name="Culley D."/>
            <person name="Daum C."/>
            <person name="Ezra D."/>
            <person name="Gonzalez J."/>
            <person name="Henrissat B."/>
            <person name="Kuo A."/>
            <person name="Liang C."/>
            <person name="Lipzen A."/>
            <person name="Lutzoni F."/>
            <person name="Magnuson J."/>
            <person name="Mondo S."/>
            <person name="Nolan M."/>
            <person name="Ohm R."/>
            <person name="Pangilinan J."/>
            <person name="Park H.-J."/>
            <person name="Ramirez L."/>
            <person name="Alfaro M."/>
            <person name="Sun H."/>
            <person name="Tritt A."/>
            <person name="Yoshinaga Y."/>
            <person name="Zwiers L.-H."/>
            <person name="Turgeon B."/>
            <person name="Goodwin S."/>
            <person name="Spatafora J."/>
            <person name="Crous P."/>
            <person name="Grigoriev I."/>
        </authorList>
    </citation>
    <scope>NUCLEOTIDE SEQUENCE</scope>
    <source>
        <strain evidence="4">CBS 116435</strain>
    </source>
</reference>
<dbReference type="PANTHER" id="PTHR43709">
    <property type="entry name" value="ACONITATE ISOMERASE-RELATED"/>
    <property type="match status" value="1"/>
</dbReference>
<organism evidence="4 5">
    <name type="scientific">Polychaeton citri CBS 116435</name>
    <dbReference type="NCBI Taxonomy" id="1314669"/>
    <lineage>
        <taxon>Eukaryota</taxon>
        <taxon>Fungi</taxon>
        <taxon>Dikarya</taxon>
        <taxon>Ascomycota</taxon>
        <taxon>Pezizomycotina</taxon>
        <taxon>Dothideomycetes</taxon>
        <taxon>Dothideomycetidae</taxon>
        <taxon>Capnodiales</taxon>
        <taxon>Capnodiaceae</taxon>
        <taxon>Polychaeton</taxon>
    </lineage>
</organism>
<dbReference type="Pfam" id="PF04303">
    <property type="entry name" value="PrpF"/>
    <property type="match status" value="1"/>
</dbReference>
<feature type="region of interest" description="Disordered" evidence="3">
    <location>
        <begin position="37"/>
        <end position="61"/>
    </location>
</feature>
<dbReference type="Gene3D" id="3.10.310.10">
    <property type="entry name" value="Diaminopimelate Epimerase, Chain A, domain 1"/>
    <property type="match status" value="2"/>
</dbReference>